<feature type="domain" description="HTH tetR-type" evidence="3">
    <location>
        <begin position="15"/>
        <end position="75"/>
    </location>
</feature>
<keyword evidence="5" id="KW-1185">Reference proteome</keyword>
<keyword evidence="1 2" id="KW-0238">DNA-binding</keyword>
<dbReference type="PANTHER" id="PTHR30055">
    <property type="entry name" value="HTH-TYPE TRANSCRIPTIONAL REGULATOR RUTR"/>
    <property type="match status" value="1"/>
</dbReference>
<comment type="caution">
    <text evidence="4">The sequence shown here is derived from an EMBL/GenBank/DDBJ whole genome shotgun (WGS) entry which is preliminary data.</text>
</comment>
<reference evidence="4" key="1">
    <citation type="journal article" date="2014" name="Int. J. Syst. Evol. Microbiol.">
        <title>Complete genome sequence of Corynebacterium casei LMG S-19264T (=DSM 44701T), isolated from a smear-ripened cheese.</title>
        <authorList>
            <consortium name="US DOE Joint Genome Institute (JGI-PGF)"/>
            <person name="Walter F."/>
            <person name="Albersmeier A."/>
            <person name="Kalinowski J."/>
            <person name="Ruckert C."/>
        </authorList>
    </citation>
    <scope>NUCLEOTIDE SEQUENCE</scope>
    <source>
        <strain evidence="4">CGMCC 1.15152</strain>
    </source>
</reference>
<organism evidence="4 5">
    <name type="scientific">Microbacterium faecale</name>
    <dbReference type="NCBI Taxonomy" id="1804630"/>
    <lineage>
        <taxon>Bacteria</taxon>
        <taxon>Bacillati</taxon>
        <taxon>Actinomycetota</taxon>
        <taxon>Actinomycetes</taxon>
        <taxon>Micrococcales</taxon>
        <taxon>Microbacteriaceae</taxon>
        <taxon>Microbacterium</taxon>
    </lineage>
</organism>
<gene>
    <name evidence="4" type="ORF">GCM10010915_04200</name>
</gene>
<dbReference type="GO" id="GO:0000976">
    <property type="term" value="F:transcription cis-regulatory region binding"/>
    <property type="evidence" value="ECO:0007669"/>
    <property type="project" value="TreeGrafter"/>
</dbReference>
<dbReference type="Pfam" id="PF00440">
    <property type="entry name" value="TetR_N"/>
    <property type="match status" value="1"/>
</dbReference>
<name>A0A917DCS4_9MICO</name>
<dbReference type="EMBL" id="BMHO01000001">
    <property type="protein sequence ID" value="GGD27308.1"/>
    <property type="molecule type" value="Genomic_DNA"/>
</dbReference>
<dbReference type="PRINTS" id="PR00455">
    <property type="entry name" value="HTHTETR"/>
</dbReference>
<dbReference type="PROSITE" id="PS50977">
    <property type="entry name" value="HTH_TETR_2"/>
    <property type="match status" value="1"/>
</dbReference>
<reference evidence="4" key="2">
    <citation type="submission" date="2020-09" db="EMBL/GenBank/DDBJ databases">
        <authorList>
            <person name="Sun Q."/>
            <person name="Zhou Y."/>
        </authorList>
    </citation>
    <scope>NUCLEOTIDE SEQUENCE</scope>
    <source>
        <strain evidence="4">CGMCC 1.15152</strain>
    </source>
</reference>
<dbReference type="InterPro" id="IPR001647">
    <property type="entry name" value="HTH_TetR"/>
</dbReference>
<dbReference type="PANTHER" id="PTHR30055:SF223">
    <property type="entry name" value="HTH-TYPE TRANSCRIPTIONAL REGULATOR UIDR"/>
    <property type="match status" value="1"/>
</dbReference>
<dbReference type="InterPro" id="IPR009057">
    <property type="entry name" value="Homeodomain-like_sf"/>
</dbReference>
<feature type="DNA-binding region" description="H-T-H motif" evidence="2">
    <location>
        <begin position="38"/>
        <end position="57"/>
    </location>
</feature>
<evidence type="ECO:0000313" key="5">
    <source>
        <dbReference type="Proteomes" id="UP000633205"/>
    </source>
</evidence>
<evidence type="ECO:0000256" key="2">
    <source>
        <dbReference type="PROSITE-ProRule" id="PRU00335"/>
    </source>
</evidence>
<protein>
    <submittedName>
        <fullName evidence="4">TetR family transcriptional regulator</fullName>
    </submittedName>
</protein>
<evidence type="ECO:0000259" key="3">
    <source>
        <dbReference type="PROSITE" id="PS50977"/>
    </source>
</evidence>
<evidence type="ECO:0000256" key="1">
    <source>
        <dbReference type="ARBA" id="ARBA00023125"/>
    </source>
</evidence>
<proteinExistence type="predicted"/>
<dbReference type="InterPro" id="IPR050109">
    <property type="entry name" value="HTH-type_TetR-like_transc_reg"/>
</dbReference>
<evidence type="ECO:0000313" key="4">
    <source>
        <dbReference type="EMBL" id="GGD27308.1"/>
    </source>
</evidence>
<dbReference type="SUPFAM" id="SSF46689">
    <property type="entry name" value="Homeodomain-like"/>
    <property type="match status" value="1"/>
</dbReference>
<dbReference type="GO" id="GO:0003700">
    <property type="term" value="F:DNA-binding transcription factor activity"/>
    <property type="evidence" value="ECO:0007669"/>
    <property type="project" value="TreeGrafter"/>
</dbReference>
<dbReference type="Proteomes" id="UP000633205">
    <property type="component" value="Unassembled WGS sequence"/>
</dbReference>
<dbReference type="RefSeq" id="WP_188710667.1">
    <property type="nucleotide sequence ID" value="NZ_BMHO01000001.1"/>
</dbReference>
<sequence>MAEGSGATRRRLSKAERRAQLLDSARDLIRDAGTGEFTLARLADRAGVTKPLVYGHFGDRSGVFAELYREFEERQRETLAVALEQADQSLEKVAHLIADAYIVCSLAEGRELADVVAALTESDELSGVRLEAERAYLAMCRVALESHVGSVDTAALQAIVGAGEALARAALTDRIPEAAARVTLERVIIAVAAAPADSTAAG</sequence>
<accession>A0A917DCS4</accession>
<dbReference type="Gene3D" id="1.10.357.10">
    <property type="entry name" value="Tetracycline Repressor, domain 2"/>
    <property type="match status" value="1"/>
</dbReference>
<dbReference type="AlphaFoldDB" id="A0A917DCS4"/>